<dbReference type="PANTHER" id="PTHR42756">
    <property type="entry name" value="TRANSCRIPTIONAL REGULATOR, MARR"/>
    <property type="match status" value="1"/>
</dbReference>
<dbReference type="SMART" id="SM00347">
    <property type="entry name" value="HTH_MARR"/>
    <property type="match status" value="1"/>
</dbReference>
<dbReference type="Proteomes" id="UP001241848">
    <property type="component" value="Unassembled WGS sequence"/>
</dbReference>
<dbReference type="EMBL" id="JAPCKK010000016">
    <property type="protein sequence ID" value="MDP4097850.1"/>
    <property type="molecule type" value="Genomic_DNA"/>
</dbReference>
<protein>
    <submittedName>
        <fullName evidence="5">MarR family transcriptional regulator</fullName>
    </submittedName>
</protein>
<reference evidence="5 6" key="1">
    <citation type="submission" date="2022-10" db="EMBL/GenBank/DDBJ databases">
        <title>Paenibacillus description and whole genome data of maize root bacterial community.</title>
        <authorList>
            <person name="Marton D."/>
            <person name="Farkas M."/>
            <person name="Cserhati M."/>
        </authorList>
    </citation>
    <scope>NUCLEOTIDE SEQUENCE [LARGE SCALE GENOMIC DNA]</scope>
    <source>
        <strain evidence="5 6">P96</strain>
    </source>
</reference>
<keyword evidence="3" id="KW-0804">Transcription</keyword>
<evidence type="ECO:0000313" key="6">
    <source>
        <dbReference type="Proteomes" id="UP001241848"/>
    </source>
</evidence>
<dbReference type="InterPro" id="IPR000835">
    <property type="entry name" value="HTH_MarR-typ"/>
</dbReference>
<evidence type="ECO:0000259" key="4">
    <source>
        <dbReference type="PROSITE" id="PS50995"/>
    </source>
</evidence>
<gene>
    <name evidence="5" type="ORF">OIN60_13825</name>
</gene>
<dbReference type="RefSeq" id="WP_305755421.1">
    <property type="nucleotide sequence ID" value="NZ_JAPCKK010000016.1"/>
</dbReference>
<accession>A0ABT9FTA4</accession>
<dbReference type="Pfam" id="PF12802">
    <property type="entry name" value="MarR_2"/>
    <property type="match status" value="1"/>
</dbReference>
<sequence length="153" mass="16972">MKKNNPIPQPSNTSNEASLRLGRLILQLRKLESAPRVFGAAGALTPSEIHTIDAIGCDGGVLMRELADRLGVTKGAVTQIIDRLQEKKLVKRSPHPHVPKGILLSLTDIGMDAYRAHEEMHLAFYNKLRAAFTEEEIAIFEKCVTKFSEILNE</sequence>
<name>A0ABT9FTA4_9BACL</name>
<organism evidence="5 6">
    <name type="scientific">Paenibacillus zeirhizosphaerae</name>
    <dbReference type="NCBI Taxonomy" id="2987519"/>
    <lineage>
        <taxon>Bacteria</taxon>
        <taxon>Bacillati</taxon>
        <taxon>Bacillota</taxon>
        <taxon>Bacilli</taxon>
        <taxon>Bacillales</taxon>
        <taxon>Paenibacillaceae</taxon>
        <taxon>Paenibacillus</taxon>
    </lineage>
</organism>
<evidence type="ECO:0000313" key="5">
    <source>
        <dbReference type="EMBL" id="MDP4097850.1"/>
    </source>
</evidence>
<dbReference type="PROSITE" id="PS50995">
    <property type="entry name" value="HTH_MARR_2"/>
    <property type="match status" value="1"/>
</dbReference>
<keyword evidence="6" id="KW-1185">Reference proteome</keyword>
<dbReference type="Gene3D" id="1.10.10.10">
    <property type="entry name" value="Winged helix-like DNA-binding domain superfamily/Winged helix DNA-binding domain"/>
    <property type="match status" value="1"/>
</dbReference>
<keyword evidence="2" id="KW-0238">DNA-binding</keyword>
<evidence type="ECO:0000256" key="3">
    <source>
        <dbReference type="ARBA" id="ARBA00023163"/>
    </source>
</evidence>
<dbReference type="PRINTS" id="PR00598">
    <property type="entry name" value="HTHMARR"/>
</dbReference>
<feature type="domain" description="HTH marR-type" evidence="4">
    <location>
        <begin position="14"/>
        <end position="149"/>
    </location>
</feature>
<comment type="caution">
    <text evidence="5">The sequence shown here is derived from an EMBL/GenBank/DDBJ whole genome shotgun (WGS) entry which is preliminary data.</text>
</comment>
<dbReference type="InterPro" id="IPR036390">
    <property type="entry name" value="WH_DNA-bd_sf"/>
</dbReference>
<dbReference type="PANTHER" id="PTHR42756:SF1">
    <property type="entry name" value="TRANSCRIPTIONAL REPRESSOR OF EMRAB OPERON"/>
    <property type="match status" value="1"/>
</dbReference>
<evidence type="ECO:0000256" key="1">
    <source>
        <dbReference type="ARBA" id="ARBA00023015"/>
    </source>
</evidence>
<keyword evidence="1" id="KW-0805">Transcription regulation</keyword>
<dbReference type="SUPFAM" id="SSF46785">
    <property type="entry name" value="Winged helix' DNA-binding domain"/>
    <property type="match status" value="1"/>
</dbReference>
<proteinExistence type="predicted"/>
<dbReference type="InterPro" id="IPR036388">
    <property type="entry name" value="WH-like_DNA-bd_sf"/>
</dbReference>
<evidence type="ECO:0000256" key="2">
    <source>
        <dbReference type="ARBA" id="ARBA00023125"/>
    </source>
</evidence>